<feature type="transmembrane region" description="Helical" evidence="1">
    <location>
        <begin position="185"/>
        <end position="206"/>
    </location>
</feature>
<dbReference type="PANTHER" id="PTHR23028">
    <property type="entry name" value="ACETYLTRANSFERASE"/>
    <property type="match status" value="1"/>
</dbReference>
<gene>
    <name evidence="4" type="ORF">SAMN05660642_00445</name>
</gene>
<protein>
    <submittedName>
        <fullName evidence="4">Peptidoglycan/LPS O-acetylase OafA/YrhL, contains acyltransferase and SGNH-hydrolase domains</fullName>
    </submittedName>
</protein>
<reference evidence="5" key="1">
    <citation type="submission" date="2016-10" db="EMBL/GenBank/DDBJ databases">
        <authorList>
            <person name="Varghese N."/>
            <person name="Submissions S."/>
        </authorList>
    </citation>
    <scope>NUCLEOTIDE SEQUENCE [LARGE SCALE GENOMIC DNA]</scope>
    <source>
        <strain evidence="5">DSM 45419</strain>
    </source>
</reference>
<dbReference type="RefSeq" id="WP_091213186.1">
    <property type="nucleotide sequence ID" value="NZ_FNHE01000001.1"/>
</dbReference>
<dbReference type="STRING" id="1137991.SAMN05660642_00445"/>
<accession>A0A1G9LJ16</accession>
<feature type="transmembrane region" description="Helical" evidence="1">
    <location>
        <begin position="86"/>
        <end position="105"/>
    </location>
</feature>
<name>A0A1G9LJ16_9ACTN</name>
<dbReference type="EMBL" id="FNHE01000001">
    <property type="protein sequence ID" value="SDL61833.1"/>
    <property type="molecule type" value="Genomic_DNA"/>
</dbReference>
<dbReference type="InterPro" id="IPR002656">
    <property type="entry name" value="Acyl_transf_3_dom"/>
</dbReference>
<dbReference type="InterPro" id="IPR050879">
    <property type="entry name" value="Acyltransferase_3"/>
</dbReference>
<keyword evidence="4" id="KW-0012">Acyltransferase</keyword>
<dbReference type="GO" id="GO:0016747">
    <property type="term" value="F:acyltransferase activity, transferring groups other than amino-acyl groups"/>
    <property type="evidence" value="ECO:0007669"/>
    <property type="project" value="InterPro"/>
</dbReference>
<evidence type="ECO:0000259" key="3">
    <source>
        <dbReference type="Pfam" id="PF19040"/>
    </source>
</evidence>
<feature type="transmembrane region" description="Helical" evidence="1">
    <location>
        <begin position="371"/>
        <end position="393"/>
    </location>
</feature>
<feature type="transmembrane region" description="Helical" evidence="1">
    <location>
        <begin position="154"/>
        <end position="173"/>
    </location>
</feature>
<dbReference type="GO" id="GO:0009103">
    <property type="term" value="P:lipopolysaccharide biosynthetic process"/>
    <property type="evidence" value="ECO:0007669"/>
    <property type="project" value="TreeGrafter"/>
</dbReference>
<sequence>MPVLLEPSPTARSRPHLVRRPEIDGLRALAVALVVGYHVTTGQVSGGVDVFLALSGFFLVHSLLGQVERSGRVHPLTSITRTLSRLAPPAALVLAGTTAAGAFVLPETRWRELAGHLLTSATATENQHLVAESVDYAASNAIASPMQQFWSLSIQVQVLLAAPVVVAAGALLLRGPRRRFARPAAVLAVAAVTAASFAWSVVATRADQQVAYFSTLPRLWELGAGALVALVLGGVRPGRRAGVLLGWGAVVALVACGAVLDGAHAFPGWQAAWPVACALVLLVVADSGGRHGVHRLLGLRPLRWLGARSYALYLWHWPVLVLYLVHTGQEAPSVEGAVAVILLSLALAEATHRLVEQPASQRLRTLRPSRALGLVAAGMAPLLVLGAVTTVWIDREAARVAAAADDPDYPGAVALSAPVVATGGIPGVEPLPSLSVIRDDHPFMPGAECTVADDPPDAAPTQTEMCFLGSDDRERRVVIVGDSHAAHWLSPLADLAEDHQWQLVSLIRAGCSLSTQSEFFEEGTPGYEGCVAWQSRLTERIVSLQPDLVVTVGTRTAYGTDEERLPPGFLEAWQQLSDAGLPVIAMRDSPRHLQDVPDCVAQWGDAADRCGTPRSWVYTDGLLEAAEAVLPTGVSLVDTSSWFCTDDLCPPLVGNVWVYRDDGHVTGTYMRTVRSLMEEEFLMRVGW</sequence>
<dbReference type="PANTHER" id="PTHR23028:SF53">
    <property type="entry name" value="ACYL_TRANSF_3 DOMAIN-CONTAINING PROTEIN"/>
    <property type="match status" value="1"/>
</dbReference>
<keyword evidence="5" id="KW-1185">Reference proteome</keyword>
<feature type="domain" description="Acyltransferase 3" evidence="2">
    <location>
        <begin position="21"/>
        <end position="347"/>
    </location>
</feature>
<proteinExistence type="predicted"/>
<feature type="domain" description="SGNH" evidence="3">
    <location>
        <begin position="449"/>
        <end position="678"/>
    </location>
</feature>
<dbReference type="OrthoDB" id="3404679at2"/>
<evidence type="ECO:0000259" key="2">
    <source>
        <dbReference type="Pfam" id="PF01757"/>
    </source>
</evidence>
<dbReference type="Gene3D" id="3.40.50.1980">
    <property type="entry name" value="Nitrogenase molybdenum iron protein domain"/>
    <property type="match status" value="1"/>
</dbReference>
<evidence type="ECO:0000256" key="1">
    <source>
        <dbReference type="SAM" id="Phobius"/>
    </source>
</evidence>
<keyword evidence="4" id="KW-0378">Hydrolase</keyword>
<dbReference type="GO" id="GO:0016020">
    <property type="term" value="C:membrane"/>
    <property type="evidence" value="ECO:0007669"/>
    <property type="project" value="TreeGrafter"/>
</dbReference>
<evidence type="ECO:0000313" key="5">
    <source>
        <dbReference type="Proteomes" id="UP000198680"/>
    </source>
</evidence>
<dbReference type="Pfam" id="PF19040">
    <property type="entry name" value="SGNH"/>
    <property type="match status" value="1"/>
</dbReference>
<dbReference type="AlphaFoldDB" id="A0A1G9LJ16"/>
<dbReference type="GO" id="GO:0016787">
    <property type="term" value="F:hydrolase activity"/>
    <property type="evidence" value="ECO:0007669"/>
    <property type="project" value="UniProtKB-KW"/>
</dbReference>
<keyword evidence="1" id="KW-0472">Membrane</keyword>
<feature type="transmembrane region" description="Helical" evidence="1">
    <location>
        <begin position="218"/>
        <end position="235"/>
    </location>
</feature>
<evidence type="ECO:0000313" key="4">
    <source>
        <dbReference type="EMBL" id="SDL61833.1"/>
    </source>
</evidence>
<feature type="transmembrane region" description="Helical" evidence="1">
    <location>
        <begin position="46"/>
        <end position="65"/>
    </location>
</feature>
<dbReference type="Proteomes" id="UP000198680">
    <property type="component" value="Unassembled WGS sequence"/>
</dbReference>
<keyword evidence="4" id="KW-0808">Transferase</keyword>
<keyword evidence="1" id="KW-0812">Transmembrane</keyword>
<dbReference type="Pfam" id="PF01757">
    <property type="entry name" value="Acyl_transf_3"/>
    <property type="match status" value="1"/>
</dbReference>
<feature type="transmembrane region" description="Helical" evidence="1">
    <location>
        <begin position="242"/>
        <end position="260"/>
    </location>
</feature>
<keyword evidence="1" id="KW-1133">Transmembrane helix</keyword>
<feature type="transmembrane region" description="Helical" evidence="1">
    <location>
        <begin position="266"/>
        <end position="285"/>
    </location>
</feature>
<dbReference type="InterPro" id="IPR043968">
    <property type="entry name" value="SGNH"/>
</dbReference>
<organism evidence="4 5">
    <name type="scientific">Geodermatophilus siccatus</name>
    <dbReference type="NCBI Taxonomy" id="1137991"/>
    <lineage>
        <taxon>Bacteria</taxon>
        <taxon>Bacillati</taxon>
        <taxon>Actinomycetota</taxon>
        <taxon>Actinomycetes</taxon>
        <taxon>Geodermatophilales</taxon>
        <taxon>Geodermatophilaceae</taxon>
        <taxon>Geodermatophilus</taxon>
    </lineage>
</organism>